<keyword evidence="4" id="KW-0493">Microtubule</keyword>
<feature type="region of interest" description="Disordered" evidence="12">
    <location>
        <begin position="668"/>
        <end position="744"/>
    </location>
</feature>
<dbReference type="GO" id="GO:0005876">
    <property type="term" value="C:spindle microtubule"/>
    <property type="evidence" value="ECO:0007669"/>
    <property type="project" value="TreeGrafter"/>
</dbReference>
<dbReference type="InterPro" id="IPR019821">
    <property type="entry name" value="Kinesin_motor_CS"/>
</dbReference>
<dbReference type="GO" id="GO:0051231">
    <property type="term" value="P:spindle elongation"/>
    <property type="evidence" value="ECO:0007669"/>
    <property type="project" value="TreeGrafter"/>
</dbReference>
<keyword evidence="7 11" id="KW-0175">Coiled coil</keyword>
<feature type="region of interest" description="Disordered" evidence="12">
    <location>
        <begin position="1074"/>
        <end position="1114"/>
    </location>
</feature>
<keyword evidence="6 10" id="KW-0067">ATP-binding</keyword>
<feature type="coiled-coil region" evidence="11">
    <location>
        <begin position="556"/>
        <end position="624"/>
    </location>
</feature>
<dbReference type="GO" id="GO:0008017">
    <property type="term" value="F:microtubule binding"/>
    <property type="evidence" value="ECO:0007669"/>
    <property type="project" value="InterPro"/>
</dbReference>
<feature type="compositionally biased region" description="Polar residues" evidence="12">
    <location>
        <begin position="1"/>
        <end position="10"/>
    </location>
</feature>
<feature type="region of interest" description="Disordered" evidence="12">
    <location>
        <begin position="1345"/>
        <end position="1427"/>
    </location>
</feature>
<feature type="compositionally biased region" description="Basic and acidic residues" evidence="12">
    <location>
        <begin position="1302"/>
        <end position="1321"/>
    </location>
</feature>
<dbReference type="Proteomes" id="UP001314229">
    <property type="component" value="Unassembled WGS sequence"/>
</dbReference>
<keyword evidence="3" id="KW-0597">Phosphoprotein</keyword>
<feature type="compositionally biased region" description="Basic and acidic residues" evidence="12">
    <location>
        <begin position="1006"/>
        <end position="1017"/>
    </location>
</feature>
<dbReference type="EMBL" id="CAWUFR010000947">
    <property type="protein sequence ID" value="CAK6982081.1"/>
    <property type="molecule type" value="Genomic_DNA"/>
</dbReference>
<dbReference type="InterPro" id="IPR001752">
    <property type="entry name" value="Kinesin_motor_dom"/>
</dbReference>
<evidence type="ECO:0000256" key="6">
    <source>
        <dbReference type="ARBA" id="ARBA00022840"/>
    </source>
</evidence>
<dbReference type="PANTHER" id="PTHR47970:SF29">
    <property type="entry name" value="KINESIN FAMILY MEMBER 20B"/>
    <property type="match status" value="1"/>
</dbReference>
<feature type="compositionally biased region" description="Basic and acidic residues" evidence="12">
    <location>
        <begin position="1043"/>
        <end position="1052"/>
    </location>
</feature>
<feature type="region of interest" description="Disordered" evidence="12">
    <location>
        <begin position="1231"/>
        <end position="1332"/>
    </location>
</feature>
<feature type="compositionally biased region" description="Basic and acidic residues" evidence="12">
    <location>
        <begin position="11"/>
        <end position="28"/>
    </location>
</feature>
<feature type="coiled-coil region" evidence="11">
    <location>
        <begin position="1558"/>
        <end position="1722"/>
    </location>
</feature>
<keyword evidence="8 10" id="KW-0505">Motor protein</keyword>
<feature type="coiled-coil region" evidence="11">
    <location>
        <begin position="1755"/>
        <end position="1782"/>
    </location>
</feature>
<dbReference type="GO" id="GO:0090307">
    <property type="term" value="P:mitotic spindle assembly"/>
    <property type="evidence" value="ECO:0007669"/>
    <property type="project" value="TreeGrafter"/>
</dbReference>
<dbReference type="GO" id="GO:0072686">
    <property type="term" value="C:mitotic spindle"/>
    <property type="evidence" value="ECO:0007669"/>
    <property type="project" value="TreeGrafter"/>
</dbReference>
<evidence type="ECO:0000256" key="12">
    <source>
        <dbReference type="SAM" id="MobiDB-lite"/>
    </source>
</evidence>
<evidence type="ECO:0000313" key="14">
    <source>
        <dbReference type="EMBL" id="CAK6982081.1"/>
    </source>
</evidence>
<name>A0AAV1QHF8_SCOSC</name>
<evidence type="ECO:0000256" key="8">
    <source>
        <dbReference type="ARBA" id="ARBA00023175"/>
    </source>
</evidence>
<feature type="compositionally biased region" description="Basic and acidic residues" evidence="12">
    <location>
        <begin position="689"/>
        <end position="698"/>
    </location>
</feature>
<feature type="region of interest" description="Disordered" evidence="12">
    <location>
        <begin position="513"/>
        <end position="546"/>
    </location>
</feature>
<comment type="similarity">
    <text evidence="10">Belongs to the TRAFAC class myosin-kinesin ATPase superfamily. Kinesin family.</text>
</comment>
<feature type="compositionally biased region" description="Basic and acidic residues" evidence="12">
    <location>
        <begin position="1168"/>
        <end position="1188"/>
    </location>
</feature>
<protein>
    <submittedName>
        <fullName evidence="14">Kinesin-like protein KIF20B</fullName>
    </submittedName>
</protein>
<feature type="compositionally biased region" description="Basic and acidic residues" evidence="12">
    <location>
        <begin position="1345"/>
        <end position="1412"/>
    </location>
</feature>
<dbReference type="GO" id="GO:0007018">
    <property type="term" value="P:microtubule-based movement"/>
    <property type="evidence" value="ECO:0007669"/>
    <property type="project" value="InterPro"/>
</dbReference>
<keyword evidence="15" id="KW-1185">Reference proteome</keyword>
<feature type="compositionally biased region" description="Basic and acidic residues" evidence="12">
    <location>
        <begin position="726"/>
        <end position="743"/>
    </location>
</feature>
<feature type="compositionally biased region" description="Polar residues" evidence="12">
    <location>
        <begin position="1806"/>
        <end position="1831"/>
    </location>
</feature>
<evidence type="ECO:0000256" key="10">
    <source>
        <dbReference type="PROSITE-ProRule" id="PRU00283"/>
    </source>
</evidence>
<dbReference type="PROSITE" id="PS50067">
    <property type="entry name" value="KINESIN_MOTOR_2"/>
    <property type="match status" value="1"/>
</dbReference>
<dbReference type="SMART" id="SM00129">
    <property type="entry name" value="KISc"/>
    <property type="match status" value="1"/>
</dbReference>
<dbReference type="SUPFAM" id="SSF52540">
    <property type="entry name" value="P-loop containing nucleoside triphosphate hydrolases"/>
    <property type="match status" value="1"/>
</dbReference>
<evidence type="ECO:0000256" key="9">
    <source>
        <dbReference type="ARBA" id="ARBA00023212"/>
    </source>
</evidence>
<keyword evidence="5 10" id="KW-0547">Nucleotide-binding</keyword>
<feature type="compositionally biased region" description="Acidic residues" evidence="12">
    <location>
        <begin position="513"/>
        <end position="536"/>
    </location>
</feature>
<comment type="subcellular location">
    <subcellularLocation>
        <location evidence="1">Cytoplasm</location>
        <location evidence="1">Cytoskeleton</location>
        <location evidence="1">Spindle</location>
    </subcellularLocation>
</comment>
<evidence type="ECO:0000256" key="4">
    <source>
        <dbReference type="ARBA" id="ARBA00022701"/>
    </source>
</evidence>
<organism evidence="14 15">
    <name type="scientific">Scomber scombrus</name>
    <name type="common">Atlantic mackerel</name>
    <name type="synonym">Scomber vernalis</name>
    <dbReference type="NCBI Taxonomy" id="13677"/>
    <lineage>
        <taxon>Eukaryota</taxon>
        <taxon>Metazoa</taxon>
        <taxon>Chordata</taxon>
        <taxon>Craniata</taxon>
        <taxon>Vertebrata</taxon>
        <taxon>Euteleostomi</taxon>
        <taxon>Actinopterygii</taxon>
        <taxon>Neopterygii</taxon>
        <taxon>Teleostei</taxon>
        <taxon>Neoteleostei</taxon>
        <taxon>Acanthomorphata</taxon>
        <taxon>Pelagiaria</taxon>
        <taxon>Scombriformes</taxon>
        <taxon>Scombridae</taxon>
        <taxon>Scomber</taxon>
    </lineage>
</organism>
<feature type="region of interest" description="Disordered" evidence="12">
    <location>
        <begin position="1"/>
        <end position="42"/>
    </location>
</feature>
<dbReference type="GO" id="GO:0005524">
    <property type="term" value="F:ATP binding"/>
    <property type="evidence" value="ECO:0007669"/>
    <property type="project" value="UniProtKB-UniRule"/>
</dbReference>
<feature type="region of interest" description="Disordered" evidence="12">
    <location>
        <begin position="1038"/>
        <end position="1057"/>
    </location>
</feature>
<evidence type="ECO:0000313" key="15">
    <source>
        <dbReference type="Proteomes" id="UP001314229"/>
    </source>
</evidence>
<feature type="binding site" evidence="10">
    <location>
        <begin position="144"/>
        <end position="151"/>
    </location>
    <ligand>
        <name>ATP</name>
        <dbReference type="ChEBI" id="CHEBI:30616"/>
    </ligand>
</feature>
<feature type="compositionally biased region" description="Basic and acidic residues" evidence="12">
    <location>
        <begin position="1231"/>
        <end position="1294"/>
    </location>
</feature>
<dbReference type="PRINTS" id="PR00380">
    <property type="entry name" value="KINESINHEAVY"/>
</dbReference>
<evidence type="ECO:0000256" key="1">
    <source>
        <dbReference type="ARBA" id="ARBA00004186"/>
    </source>
</evidence>
<evidence type="ECO:0000256" key="5">
    <source>
        <dbReference type="ARBA" id="ARBA00022741"/>
    </source>
</evidence>
<evidence type="ECO:0000256" key="7">
    <source>
        <dbReference type="ARBA" id="ARBA00023054"/>
    </source>
</evidence>
<dbReference type="InterPro" id="IPR047149">
    <property type="entry name" value="KIF11-like"/>
</dbReference>
<evidence type="ECO:0000259" key="13">
    <source>
        <dbReference type="PROSITE" id="PS50067"/>
    </source>
</evidence>
<gene>
    <name evidence="14" type="ORF">FSCOSCO3_A016931</name>
</gene>
<feature type="region of interest" description="Disordered" evidence="12">
    <location>
        <begin position="1168"/>
        <end position="1194"/>
    </location>
</feature>
<keyword evidence="9" id="KW-0206">Cytoskeleton</keyword>
<feature type="region of interest" description="Disordered" evidence="12">
    <location>
        <begin position="991"/>
        <end position="1028"/>
    </location>
</feature>
<dbReference type="CDD" id="cd21786">
    <property type="entry name" value="RBD_KIF20B"/>
    <property type="match status" value="1"/>
</dbReference>
<reference evidence="14 15" key="1">
    <citation type="submission" date="2024-01" db="EMBL/GenBank/DDBJ databases">
        <authorList>
            <person name="Alioto T."/>
            <person name="Alioto T."/>
            <person name="Gomez Garrido J."/>
        </authorList>
    </citation>
    <scope>NUCLEOTIDE SEQUENCE [LARGE SCALE GENOMIC DNA]</scope>
</reference>
<dbReference type="InterPro" id="IPR036961">
    <property type="entry name" value="Kinesin_motor_dom_sf"/>
</dbReference>
<keyword evidence="2" id="KW-0963">Cytoplasm</keyword>
<feature type="region of interest" description="Disordered" evidence="12">
    <location>
        <begin position="1783"/>
        <end position="1836"/>
    </location>
</feature>
<feature type="compositionally biased region" description="Polar residues" evidence="12">
    <location>
        <begin position="1783"/>
        <end position="1792"/>
    </location>
</feature>
<dbReference type="Gene3D" id="3.40.850.10">
    <property type="entry name" value="Kinesin motor domain"/>
    <property type="match status" value="1"/>
</dbReference>
<dbReference type="GO" id="GO:0008574">
    <property type="term" value="F:plus-end-directed microtubule motor activity"/>
    <property type="evidence" value="ECO:0007669"/>
    <property type="project" value="TreeGrafter"/>
</dbReference>
<dbReference type="FunFam" id="3.40.850.10:FF:000181">
    <property type="entry name" value="Kinesin family member 20Ba"/>
    <property type="match status" value="1"/>
</dbReference>
<dbReference type="PANTHER" id="PTHR47970">
    <property type="entry name" value="KINESIN-LIKE PROTEIN KIF11"/>
    <property type="match status" value="1"/>
</dbReference>
<evidence type="ECO:0000256" key="3">
    <source>
        <dbReference type="ARBA" id="ARBA00022553"/>
    </source>
</evidence>
<proteinExistence type="inferred from homology"/>
<feature type="region of interest" description="Disordered" evidence="12">
    <location>
        <begin position="806"/>
        <end position="953"/>
    </location>
</feature>
<dbReference type="GO" id="GO:0005634">
    <property type="term" value="C:nucleus"/>
    <property type="evidence" value="ECO:0007669"/>
    <property type="project" value="TreeGrafter"/>
</dbReference>
<feature type="compositionally biased region" description="Basic and acidic residues" evidence="12">
    <location>
        <begin position="1083"/>
        <end position="1114"/>
    </location>
</feature>
<feature type="compositionally biased region" description="Polar residues" evidence="12">
    <location>
        <begin position="716"/>
        <end position="725"/>
    </location>
</feature>
<evidence type="ECO:0000256" key="11">
    <source>
        <dbReference type="SAM" id="Coils"/>
    </source>
</evidence>
<dbReference type="PROSITE" id="PS00411">
    <property type="entry name" value="KINESIN_MOTOR_1"/>
    <property type="match status" value="1"/>
</dbReference>
<sequence>MMETCPNSTADRQEQVEVEADDLKRDLSSDCSVLPDPQQSSIEEREHLQVFLRIRPFTSAESDNGESQDCVTIESPDTVLLKPPGSSLSARLSTDKPLPQTGQRFQFSQVFGADTSQKQLFEGTVKDLVKDVLEGGNSLVFTYGITNAGKTFTFLGPDSDAGIVPRSLDVIFSSIDGNVFTETNVKPHRCQEVTRLTAEQQAEEAAFKRNLFRQLKDSPRIFNPGCISSAGSSVLGSAAAAGDRISLEVETNTKFSVWVSFCEIYNENIHDLLEAMPSKAPRRTALRLSQDVKGNTYVKDLRWVQVNSADEAYKVMKLGKNNQSFSSTKLNQVSSRSHSVFSVRILRIEDVGSPRVHTVSELCLCDLAGSERCAKTQNKGERLKEAGNINTSLLILGKCINALRHNQQAKLLQHVPFRESKLTHYLQGFFCGRGKAGMIVNVNQCASMYDETLNVLKFSAVAQKVVVLSSRLLPIMHQRSASEVSFINNAERKVVGGSGSSRRRSSLIGWESSLEDVQEDDDDECDEGESLMDDTVDQSRGSEEDDDKIVISKKTHQKQASLLQQLQVQLKQERAESLLLEVRVRDEISREFSELFSEMQNDYNDRLSREREILEDQAERRMEIFKNLIDNMVPDRSGPDAQTVGNSVDSCEAAGVKKVSEAAGKRLCSGRAAAQGDAAEETEVKKRRRVEEQTDRKTTGGSSGAEDEEKSRLLLQLQQKTSEVSQLEKRAADLRSSHEREQLKQLSAALEREKKAREDALTALEYQTMGKEEALASLEEERKAREETLAALRDLKKGKEEAVAALGEERRGKEEAVAALGEERRGKEEAVAALGEERRGKEEAVAALEEERRGKEEAVAALEEERRGKEEAVAALEEERRGKEEAVAALEEEKRGKEEAEVALEEERRGKEEAVAALGEERRGKEEAVAALGEERRGKEEAEAALEEEKRAKQEVVTALAEEKRSREGSLAALEARSVLEAERKEISKLAEEREKRQQEDDELQQEVREMAARVKAAEQQVTSETERAQQALVQLQAAQAQLDEHSHEIQEKTSQIHTLTQEVRGLKEELQTTAAAAGGVDDQLREEVSDLKKNLSEEKEKSDSEQKQKLELQDELERVKEELATKQLISEQQLEQQEAASRQQLEELRRKKLQEREEDELRVKLEEQTLRSEKQVEELNEKLREQEAASTQQLEELRRKKLQEREEDELRVMLEEKTLRSEKQVEELNEKLREQEAASKQQLDELRRKLQEREETSELNEKLRGQEESSQKQLEELKEKLSEEKDTSDKLIIDLKQQLSEQEKTGEMLKSQLEEAKCRSDSNSAAEDDLKRLNSELHAEVASLKEKLSNVEEKTLSEAETRQQTEEKTLSEVQKASEEREAELQKKLQETEAKAKTLQKSLKEAQERREEEESQAVQEARRREAERRRELLAVAHEAIAQKDEELEKKAEEISRLKENAKQETEKVKSLGLDLQRREDDTSDLREKLADYKKQIQQVQKEISTMREEERVLRQKLSDAEKTKKQLQCDVANRDRSIQQLRVEQSSDAKSDQTLQLYQKASKDLEAKERIMEDMRLALTEQEETQEQMDEILEEKLNLITELTGEVEKLKGKFLQQDRGNAALLCHTENPSDDVKVAKQEAAQAQERLKLCTEKHQAERRKWLEEKMSLIAHAKEAEDKRNQEMRKFADDRERYARQQRELESLSSRLAEKDQTMEQWRKERDTLVAALEVQLQKLLSSQAEKDKQQGVDSGRVAELESALSELETETLRLKEELKAAITKQVETPVQSETINRKSGGRKDIRASVSSQGSTGYPSVLDSSEISTDNGRTSRFPRPELEISFSPLQPNRMALRRQGEENAVTVKITRSARKRKSGEMEKNESIIDENMFYNGEMKSTERRKYDEIVKHGLTFYSKVIEQ</sequence>
<comment type="caution">
    <text evidence="14">The sequence shown here is derived from an EMBL/GenBank/DDBJ whole genome shotgun (WGS) entry which is preliminary data.</text>
</comment>
<dbReference type="InterPro" id="IPR027417">
    <property type="entry name" value="P-loop_NTPase"/>
</dbReference>
<evidence type="ECO:0000256" key="2">
    <source>
        <dbReference type="ARBA" id="ARBA00022490"/>
    </source>
</evidence>
<accession>A0AAV1QHF8</accession>
<feature type="domain" description="Kinesin motor" evidence="13">
    <location>
        <begin position="47"/>
        <end position="465"/>
    </location>
</feature>
<dbReference type="Pfam" id="PF00225">
    <property type="entry name" value="Kinesin"/>
    <property type="match status" value="1"/>
</dbReference>